<gene>
    <name evidence="3" type="ORF">MEDL_44488</name>
</gene>
<dbReference type="EMBL" id="CAJPWZ010002152">
    <property type="protein sequence ID" value="CAG2231682.1"/>
    <property type="molecule type" value="Genomic_DNA"/>
</dbReference>
<sequence>MIGRPIIVCNEKGKWNKMFSCTDNKFVPRDYSDFPQGRMSGVYTFYPENTKFDVYCDMETAGFGWTVLQRIINGTIDFYRGWSDYKDGFGNLESEFWLGNSLFSTGNRNHNDMMFSTIDRDNDKSPGNCATTFKGAWWYNSCHLAYLNGEYLGGYYSTKPKGIVWAK</sequence>
<organism evidence="3 4">
    <name type="scientific">Mytilus edulis</name>
    <name type="common">Blue mussel</name>
    <dbReference type="NCBI Taxonomy" id="6550"/>
    <lineage>
        <taxon>Eukaryota</taxon>
        <taxon>Metazoa</taxon>
        <taxon>Spiralia</taxon>
        <taxon>Lophotrochozoa</taxon>
        <taxon>Mollusca</taxon>
        <taxon>Bivalvia</taxon>
        <taxon>Autobranchia</taxon>
        <taxon>Pteriomorphia</taxon>
        <taxon>Mytilida</taxon>
        <taxon>Mytiloidea</taxon>
        <taxon>Mytilidae</taxon>
        <taxon>Mytilinae</taxon>
        <taxon>Mytilus</taxon>
    </lineage>
</organism>
<feature type="domain" description="Fibrinogen C-terminal" evidence="2">
    <location>
        <begin position="101"/>
        <end position="167"/>
    </location>
</feature>
<dbReference type="AlphaFoldDB" id="A0A8S3TKI0"/>
<dbReference type="Gene3D" id="4.10.530.10">
    <property type="entry name" value="Gamma-fibrinogen Carboxyl Terminal Fragment, domain 2"/>
    <property type="match status" value="1"/>
</dbReference>
<dbReference type="Proteomes" id="UP000683360">
    <property type="component" value="Unassembled WGS sequence"/>
</dbReference>
<reference evidence="3" key="1">
    <citation type="submission" date="2021-03" db="EMBL/GenBank/DDBJ databases">
        <authorList>
            <person name="Bekaert M."/>
        </authorList>
    </citation>
    <scope>NUCLEOTIDE SEQUENCE</scope>
</reference>
<dbReference type="SUPFAM" id="SSF56496">
    <property type="entry name" value="Fibrinogen C-terminal domain-like"/>
    <property type="match status" value="1"/>
</dbReference>
<dbReference type="PROSITE" id="PS00514">
    <property type="entry name" value="FIBRINOGEN_C_1"/>
    <property type="match status" value="1"/>
</dbReference>
<dbReference type="OrthoDB" id="6152968at2759"/>
<dbReference type="Pfam" id="PF00147">
    <property type="entry name" value="Fibrinogen_C"/>
    <property type="match status" value="2"/>
</dbReference>
<evidence type="ECO:0000256" key="1">
    <source>
        <dbReference type="ARBA" id="ARBA00023157"/>
    </source>
</evidence>
<feature type="domain" description="Fibrinogen C-terminal" evidence="2">
    <location>
        <begin position="22"/>
        <end position="100"/>
    </location>
</feature>
<dbReference type="SMART" id="SM00186">
    <property type="entry name" value="FBG"/>
    <property type="match status" value="1"/>
</dbReference>
<evidence type="ECO:0000313" key="4">
    <source>
        <dbReference type="Proteomes" id="UP000683360"/>
    </source>
</evidence>
<accession>A0A8S3TKI0</accession>
<dbReference type="NCBIfam" id="NF040941">
    <property type="entry name" value="GGGWT_bact"/>
    <property type="match status" value="1"/>
</dbReference>
<dbReference type="InterPro" id="IPR014716">
    <property type="entry name" value="Fibrinogen_a/b/g_C_1"/>
</dbReference>
<evidence type="ECO:0000313" key="3">
    <source>
        <dbReference type="EMBL" id="CAG2231682.1"/>
    </source>
</evidence>
<proteinExistence type="predicted"/>
<dbReference type="PROSITE" id="PS51406">
    <property type="entry name" value="FIBRINOGEN_C_2"/>
    <property type="match status" value="2"/>
</dbReference>
<dbReference type="PANTHER" id="PTHR19143">
    <property type="entry name" value="FIBRINOGEN/TENASCIN/ANGIOPOEITIN"/>
    <property type="match status" value="1"/>
</dbReference>
<dbReference type="Gene3D" id="3.90.215.10">
    <property type="entry name" value="Gamma Fibrinogen, chain A, domain 1"/>
    <property type="match status" value="1"/>
</dbReference>
<dbReference type="GO" id="GO:0005615">
    <property type="term" value="C:extracellular space"/>
    <property type="evidence" value="ECO:0007669"/>
    <property type="project" value="TreeGrafter"/>
</dbReference>
<name>A0A8S3TKI0_MYTED</name>
<keyword evidence="1" id="KW-1015">Disulfide bond</keyword>
<protein>
    <recommendedName>
        <fullName evidence="2">Fibrinogen C-terminal domain-containing protein</fullName>
    </recommendedName>
</protein>
<dbReference type="InterPro" id="IPR050373">
    <property type="entry name" value="Fibrinogen_C-term_domain"/>
</dbReference>
<comment type="caution">
    <text evidence="3">The sequence shown here is derived from an EMBL/GenBank/DDBJ whole genome shotgun (WGS) entry which is preliminary data.</text>
</comment>
<dbReference type="InterPro" id="IPR002181">
    <property type="entry name" value="Fibrinogen_a/b/g_C_dom"/>
</dbReference>
<dbReference type="InterPro" id="IPR036056">
    <property type="entry name" value="Fibrinogen-like_C"/>
</dbReference>
<evidence type="ECO:0000259" key="2">
    <source>
        <dbReference type="PROSITE" id="PS51406"/>
    </source>
</evidence>
<dbReference type="InterPro" id="IPR020837">
    <property type="entry name" value="Fibrinogen_CS"/>
</dbReference>
<keyword evidence="4" id="KW-1185">Reference proteome</keyword>